<dbReference type="STRING" id="332977.SAMN05421740_103354"/>
<dbReference type="PROSITE" id="PS00893">
    <property type="entry name" value="NUDIX_BOX"/>
    <property type="match status" value="1"/>
</dbReference>
<dbReference type="SUPFAM" id="SSF55811">
    <property type="entry name" value="Nudix"/>
    <property type="match status" value="1"/>
</dbReference>
<dbReference type="Pfam" id="PF00293">
    <property type="entry name" value="NUDIX"/>
    <property type="match status" value="1"/>
</dbReference>
<proteinExistence type="predicted"/>
<gene>
    <name evidence="3" type="ORF">SAMN05421740_103354</name>
</gene>
<accession>A0A1H7M5J5</accession>
<evidence type="ECO:0000256" key="1">
    <source>
        <dbReference type="ARBA" id="ARBA00022801"/>
    </source>
</evidence>
<dbReference type="AlphaFoldDB" id="A0A1H7M5J5"/>
<feature type="domain" description="Nudix hydrolase" evidence="2">
    <location>
        <begin position="3"/>
        <end position="142"/>
    </location>
</feature>
<dbReference type="OrthoDB" id="9810648at2"/>
<name>A0A1H7M5J5_9SPHI</name>
<keyword evidence="4" id="KW-1185">Reference proteome</keyword>
<dbReference type="InterPro" id="IPR000086">
    <property type="entry name" value="NUDIX_hydrolase_dom"/>
</dbReference>
<dbReference type="GO" id="GO:0016787">
    <property type="term" value="F:hydrolase activity"/>
    <property type="evidence" value="ECO:0007669"/>
    <property type="project" value="UniProtKB-KW"/>
</dbReference>
<evidence type="ECO:0000259" key="2">
    <source>
        <dbReference type="PROSITE" id="PS51462"/>
    </source>
</evidence>
<evidence type="ECO:0000313" key="4">
    <source>
        <dbReference type="Proteomes" id="UP000198916"/>
    </source>
</evidence>
<dbReference type="PROSITE" id="PS51462">
    <property type="entry name" value="NUDIX"/>
    <property type="match status" value="1"/>
</dbReference>
<organism evidence="3 4">
    <name type="scientific">Parapedobacter koreensis</name>
    <dbReference type="NCBI Taxonomy" id="332977"/>
    <lineage>
        <taxon>Bacteria</taxon>
        <taxon>Pseudomonadati</taxon>
        <taxon>Bacteroidota</taxon>
        <taxon>Sphingobacteriia</taxon>
        <taxon>Sphingobacteriales</taxon>
        <taxon>Sphingobacteriaceae</taxon>
        <taxon>Parapedobacter</taxon>
    </lineage>
</organism>
<dbReference type="InterPro" id="IPR015797">
    <property type="entry name" value="NUDIX_hydrolase-like_dom_sf"/>
</dbReference>
<dbReference type="Proteomes" id="UP000198916">
    <property type="component" value="Unassembled WGS sequence"/>
</dbReference>
<protein>
    <submittedName>
        <fullName evidence="3">ADP-ribose pyrophosphatase YjhB, NUDIX family</fullName>
    </submittedName>
</protein>
<dbReference type="EMBL" id="FNZR01000003">
    <property type="protein sequence ID" value="SEL05847.1"/>
    <property type="molecule type" value="Genomic_DNA"/>
</dbReference>
<dbReference type="Gene3D" id="3.90.79.10">
    <property type="entry name" value="Nucleoside Triphosphate Pyrophosphohydrolase"/>
    <property type="match status" value="1"/>
</dbReference>
<sequence>MNNFSIRVYGILINGKQEVLISDEREYGMEFSKFAGGGLEYGEGLLEGLSREFMEECGTNIEILRHIHTTDVFFKSAFSDSQVIGVYYLVRNLAPFVCRFSEKRFDFEAGKEPDQVFRWVPLAELKAADLTFEMDRAAWQVLVSEKSYGLEF</sequence>
<dbReference type="RefSeq" id="WP_090604871.1">
    <property type="nucleotide sequence ID" value="NZ_FNZR01000003.1"/>
</dbReference>
<keyword evidence="1" id="KW-0378">Hydrolase</keyword>
<evidence type="ECO:0000313" key="3">
    <source>
        <dbReference type="EMBL" id="SEL05847.1"/>
    </source>
</evidence>
<dbReference type="InterPro" id="IPR020084">
    <property type="entry name" value="NUDIX_hydrolase_CS"/>
</dbReference>
<reference evidence="4" key="1">
    <citation type="submission" date="2016-10" db="EMBL/GenBank/DDBJ databases">
        <authorList>
            <person name="Varghese N."/>
            <person name="Submissions S."/>
        </authorList>
    </citation>
    <scope>NUCLEOTIDE SEQUENCE [LARGE SCALE GENOMIC DNA]</scope>
    <source>
        <strain evidence="4">Jip14</strain>
    </source>
</reference>